<proteinExistence type="predicted"/>
<evidence type="ECO:0000313" key="10">
    <source>
        <dbReference type="EMBL" id="OQV14729.1"/>
    </source>
</evidence>
<name>A0A1W0WHR3_HYPEX</name>
<keyword evidence="11" id="KW-1185">Reference proteome</keyword>
<evidence type="ECO:0000256" key="5">
    <source>
        <dbReference type="ARBA" id="ARBA00023125"/>
    </source>
</evidence>
<evidence type="ECO:0000259" key="9">
    <source>
        <dbReference type="PROSITE" id="PS51057"/>
    </source>
</evidence>
<comment type="caution">
    <text evidence="10">The sequence shown here is derived from an EMBL/GenBank/DDBJ whole genome shotgun (WGS) entry which is preliminary data.</text>
</comment>
<feature type="compositionally biased region" description="Polar residues" evidence="8">
    <location>
        <begin position="408"/>
        <end position="419"/>
    </location>
</feature>
<feature type="compositionally biased region" description="Basic residues" evidence="8">
    <location>
        <begin position="260"/>
        <end position="278"/>
    </location>
</feature>
<evidence type="ECO:0000256" key="4">
    <source>
        <dbReference type="ARBA" id="ARBA00023015"/>
    </source>
</evidence>
<sequence length="419" mass="44382">MDNNQAFGEVNQLGGLFVNGRPLPGQIRVRIIELANLGVRPCDISRQLRVSHGCVSKILARFNETGSIMPGAIGGSKPRVTTPKVVQHIRDLKHRDPGIFAWEIRDRLIHDGVCDKFSVPSVSSISRILRNKIGGLPISLHNGGGGSGSPVDLHSYNSSSRTNSGPTGMNQGSNRSSANSDCMNSNGNTTSNTTAAVMSEECLQQYSASLYAYTSAAAAAAAAVALTAHHQQQQQQLNNANSAINSGSSNAMSFSDHHTVHQHHLNQQQHHHHHHHHQQQLASATSRAWPHSSSSGSLSNNPAVTAAASADLLNNLSYAAVSAFPFHSAGYSSASSSSSNKGLTSTSSSFRPIPSPTNFANSFHGQMAPLPTSSYNPTGSSGKTAFLNPAVMDRSTGNHHLLHQQQQAATEENTSGKSL</sequence>
<gene>
    <name evidence="10" type="ORF">BV898_11101</name>
</gene>
<reference evidence="11" key="1">
    <citation type="submission" date="2017-01" db="EMBL/GenBank/DDBJ databases">
        <title>Comparative genomics of anhydrobiosis in the tardigrade Hypsibius dujardini.</title>
        <authorList>
            <person name="Yoshida Y."/>
            <person name="Koutsovoulos G."/>
            <person name="Laetsch D."/>
            <person name="Stevens L."/>
            <person name="Kumar S."/>
            <person name="Horikawa D."/>
            <person name="Ishino K."/>
            <person name="Komine S."/>
            <person name="Tomita M."/>
            <person name="Blaxter M."/>
            <person name="Arakawa K."/>
        </authorList>
    </citation>
    <scope>NUCLEOTIDE SEQUENCE [LARGE SCALE GENOMIC DNA]</scope>
    <source>
        <strain evidence="11">Z151</strain>
    </source>
</reference>
<dbReference type="GO" id="GO:0000978">
    <property type="term" value="F:RNA polymerase II cis-regulatory region sequence-specific DNA binding"/>
    <property type="evidence" value="ECO:0007669"/>
    <property type="project" value="TreeGrafter"/>
</dbReference>
<organism evidence="10 11">
    <name type="scientific">Hypsibius exemplaris</name>
    <name type="common">Freshwater tardigrade</name>
    <dbReference type="NCBI Taxonomy" id="2072580"/>
    <lineage>
        <taxon>Eukaryota</taxon>
        <taxon>Metazoa</taxon>
        <taxon>Ecdysozoa</taxon>
        <taxon>Tardigrada</taxon>
        <taxon>Eutardigrada</taxon>
        <taxon>Parachela</taxon>
        <taxon>Hypsibioidea</taxon>
        <taxon>Hypsibiidae</taxon>
        <taxon>Hypsibius</taxon>
    </lineage>
</organism>
<keyword evidence="7" id="KW-0539">Nucleus</keyword>
<accession>A0A1W0WHR3</accession>
<keyword evidence="5" id="KW-0238">DNA-binding</keyword>
<dbReference type="Proteomes" id="UP000192578">
    <property type="component" value="Unassembled WGS sequence"/>
</dbReference>
<evidence type="ECO:0000313" key="11">
    <source>
        <dbReference type="Proteomes" id="UP000192578"/>
    </source>
</evidence>
<feature type="region of interest" description="Disordered" evidence="8">
    <location>
        <begin position="242"/>
        <end position="301"/>
    </location>
</feature>
<dbReference type="Pfam" id="PF00292">
    <property type="entry name" value="PAX"/>
    <property type="match status" value="1"/>
</dbReference>
<feature type="domain" description="Paired" evidence="9">
    <location>
        <begin position="6"/>
        <end position="132"/>
    </location>
</feature>
<feature type="compositionally biased region" description="Low complexity" evidence="8">
    <location>
        <begin position="331"/>
        <end position="349"/>
    </location>
</feature>
<dbReference type="InterPro" id="IPR043565">
    <property type="entry name" value="PAX_fam"/>
</dbReference>
<comment type="subcellular location">
    <subcellularLocation>
        <location evidence="1">Nucleus</location>
    </subcellularLocation>
</comment>
<dbReference type="OrthoDB" id="3225452at2759"/>
<evidence type="ECO:0000256" key="1">
    <source>
        <dbReference type="ARBA" id="ARBA00004123"/>
    </source>
</evidence>
<keyword evidence="4" id="KW-0805">Transcription regulation</keyword>
<feature type="compositionally biased region" description="Low complexity" evidence="8">
    <location>
        <begin position="242"/>
        <end position="253"/>
    </location>
</feature>
<dbReference type="GO" id="GO:0005634">
    <property type="term" value="C:nucleus"/>
    <property type="evidence" value="ECO:0007669"/>
    <property type="project" value="UniProtKB-SubCell"/>
</dbReference>
<keyword evidence="3" id="KW-0563">Paired box</keyword>
<dbReference type="InterPro" id="IPR036388">
    <property type="entry name" value="WH-like_DNA-bd_sf"/>
</dbReference>
<dbReference type="InterPro" id="IPR009057">
    <property type="entry name" value="Homeodomain-like_sf"/>
</dbReference>
<feature type="region of interest" description="Disordered" evidence="8">
    <location>
        <begin position="144"/>
        <end position="187"/>
    </location>
</feature>
<evidence type="ECO:0000256" key="8">
    <source>
        <dbReference type="SAM" id="MobiDB-lite"/>
    </source>
</evidence>
<evidence type="ECO:0000256" key="6">
    <source>
        <dbReference type="ARBA" id="ARBA00023163"/>
    </source>
</evidence>
<keyword evidence="6" id="KW-0804">Transcription</keyword>
<dbReference type="InterPro" id="IPR043182">
    <property type="entry name" value="PAIRED_DNA-bd_dom"/>
</dbReference>
<evidence type="ECO:0000256" key="3">
    <source>
        <dbReference type="ARBA" id="ARBA00022724"/>
    </source>
</evidence>
<dbReference type="SMART" id="SM00351">
    <property type="entry name" value="PAX"/>
    <property type="match status" value="1"/>
</dbReference>
<dbReference type="InterPro" id="IPR001523">
    <property type="entry name" value="Paired_dom"/>
</dbReference>
<feature type="region of interest" description="Disordered" evidence="8">
    <location>
        <begin position="331"/>
        <end position="365"/>
    </location>
</feature>
<dbReference type="PROSITE" id="PS00034">
    <property type="entry name" value="PAIRED_1"/>
    <property type="match status" value="1"/>
</dbReference>
<protein>
    <submittedName>
        <fullName evidence="10">Paired box protein Pax-9</fullName>
    </submittedName>
</protein>
<dbReference type="GO" id="GO:0000981">
    <property type="term" value="F:DNA-binding transcription factor activity, RNA polymerase II-specific"/>
    <property type="evidence" value="ECO:0007669"/>
    <property type="project" value="TreeGrafter"/>
</dbReference>
<dbReference type="PRINTS" id="PR00027">
    <property type="entry name" value="PAIREDBOX"/>
</dbReference>
<keyword evidence="2" id="KW-0217">Developmental protein</keyword>
<dbReference type="Gene3D" id="1.10.10.10">
    <property type="entry name" value="Winged helix-like DNA-binding domain superfamily/Winged helix DNA-binding domain"/>
    <property type="match status" value="2"/>
</dbReference>
<dbReference type="PANTHER" id="PTHR45636:SF16">
    <property type="entry name" value="PAIRED BOX POX-MESO PROTEIN"/>
    <property type="match status" value="1"/>
</dbReference>
<dbReference type="CDD" id="cd00131">
    <property type="entry name" value="PAX"/>
    <property type="match status" value="1"/>
</dbReference>
<dbReference type="FunFam" id="1.10.10.10:FF:000084">
    <property type="entry name" value="paired box protein Pax-9"/>
    <property type="match status" value="1"/>
</dbReference>
<dbReference type="SUPFAM" id="SSF46689">
    <property type="entry name" value="Homeodomain-like"/>
    <property type="match status" value="1"/>
</dbReference>
<feature type="region of interest" description="Disordered" evidence="8">
    <location>
        <begin position="393"/>
        <end position="419"/>
    </location>
</feature>
<dbReference type="FunFam" id="1.10.10.10:FF:000003">
    <property type="entry name" value="Paired box protein Pax-6"/>
    <property type="match status" value="1"/>
</dbReference>
<dbReference type="AlphaFoldDB" id="A0A1W0WHR3"/>
<dbReference type="EMBL" id="MTYJ01000100">
    <property type="protein sequence ID" value="OQV14729.1"/>
    <property type="molecule type" value="Genomic_DNA"/>
</dbReference>
<dbReference type="PROSITE" id="PS51057">
    <property type="entry name" value="PAIRED_2"/>
    <property type="match status" value="1"/>
</dbReference>
<evidence type="ECO:0000256" key="2">
    <source>
        <dbReference type="ARBA" id="ARBA00022473"/>
    </source>
</evidence>
<evidence type="ECO:0000256" key="7">
    <source>
        <dbReference type="ARBA" id="ARBA00023242"/>
    </source>
</evidence>
<feature type="compositionally biased region" description="Polar residues" evidence="8">
    <location>
        <begin position="155"/>
        <end position="183"/>
    </location>
</feature>
<dbReference type="PANTHER" id="PTHR45636">
    <property type="entry name" value="PAIRED BOX PROTEIN PAX-6-RELATED-RELATED"/>
    <property type="match status" value="1"/>
</dbReference>